<evidence type="ECO:0000256" key="1">
    <source>
        <dbReference type="ARBA" id="ARBA00004141"/>
    </source>
</evidence>
<dbReference type="SUPFAM" id="SSF116726">
    <property type="entry name" value="TrkA C-terminal domain-like"/>
    <property type="match status" value="2"/>
</dbReference>
<dbReference type="GO" id="GO:0008324">
    <property type="term" value="F:monoatomic cation transmembrane transporter activity"/>
    <property type="evidence" value="ECO:0007669"/>
    <property type="project" value="InterPro"/>
</dbReference>
<protein>
    <submittedName>
        <fullName evidence="9">SLC13 family permease</fullName>
    </submittedName>
</protein>
<dbReference type="PANTHER" id="PTHR43652:SF2">
    <property type="entry name" value="BASIC AMINO ACID ANTIPORTER YFCC-RELATED"/>
    <property type="match status" value="1"/>
</dbReference>
<evidence type="ECO:0000256" key="4">
    <source>
        <dbReference type="ARBA" id="ARBA00022737"/>
    </source>
</evidence>
<keyword evidence="10" id="KW-1185">Reference proteome</keyword>
<feature type="transmembrane region" description="Helical" evidence="7">
    <location>
        <begin position="55"/>
        <end position="79"/>
    </location>
</feature>
<evidence type="ECO:0000256" key="3">
    <source>
        <dbReference type="ARBA" id="ARBA00022692"/>
    </source>
</evidence>
<feature type="transmembrane region" description="Helical" evidence="7">
    <location>
        <begin position="574"/>
        <end position="597"/>
    </location>
</feature>
<feature type="transmembrane region" description="Helical" evidence="7">
    <location>
        <begin position="492"/>
        <end position="523"/>
    </location>
</feature>
<dbReference type="InterPro" id="IPR036721">
    <property type="entry name" value="RCK_C_sf"/>
</dbReference>
<dbReference type="GO" id="GO:0006813">
    <property type="term" value="P:potassium ion transport"/>
    <property type="evidence" value="ECO:0007669"/>
    <property type="project" value="InterPro"/>
</dbReference>
<evidence type="ECO:0000256" key="6">
    <source>
        <dbReference type="ARBA" id="ARBA00023136"/>
    </source>
</evidence>
<dbReference type="Proteomes" id="UP000598146">
    <property type="component" value="Unassembled WGS sequence"/>
</dbReference>
<evidence type="ECO:0000256" key="2">
    <source>
        <dbReference type="ARBA" id="ARBA00022448"/>
    </source>
</evidence>
<dbReference type="GO" id="GO:0005886">
    <property type="term" value="C:plasma membrane"/>
    <property type="evidence" value="ECO:0007669"/>
    <property type="project" value="TreeGrafter"/>
</dbReference>
<feature type="transmembrane region" description="Helical" evidence="7">
    <location>
        <begin position="408"/>
        <end position="439"/>
    </location>
</feature>
<keyword evidence="3 7" id="KW-0812">Transmembrane</keyword>
<feature type="transmembrane region" description="Helical" evidence="7">
    <location>
        <begin position="114"/>
        <end position="130"/>
    </location>
</feature>
<dbReference type="Gene3D" id="3.30.70.1450">
    <property type="entry name" value="Regulator of K+ conductance, C-terminal domain"/>
    <property type="match status" value="2"/>
</dbReference>
<dbReference type="InterPro" id="IPR006037">
    <property type="entry name" value="RCK_C"/>
</dbReference>
<dbReference type="AlphaFoldDB" id="A0A931G336"/>
<reference evidence="9" key="1">
    <citation type="submission" date="2020-11" db="EMBL/GenBank/DDBJ databases">
        <title>Isolation and identification of active actinomycetes.</title>
        <authorList>
            <person name="Sun X."/>
        </authorList>
    </citation>
    <scope>NUCLEOTIDE SEQUENCE</scope>
    <source>
        <strain evidence="9">NEAU-A11</strain>
    </source>
</reference>
<evidence type="ECO:0000259" key="8">
    <source>
        <dbReference type="PROSITE" id="PS51202"/>
    </source>
</evidence>
<keyword evidence="5 7" id="KW-1133">Transmembrane helix</keyword>
<keyword evidence="4" id="KW-0677">Repeat</keyword>
<dbReference type="InterPro" id="IPR004680">
    <property type="entry name" value="Cit_transptr-like_dom"/>
</dbReference>
<feature type="transmembrane region" description="Helical" evidence="7">
    <location>
        <begin position="7"/>
        <end position="35"/>
    </location>
</feature>
<gene>
    <name evidence="9" type="ORF">I4J89_20835</name>
</gene>
<dbReference type="RefSeq" id="WP_196415668.1">
    <property type="nucleotide sequence ID" value="NZ_JADQTO010000009.1"/>
</dbReference>
<feature type="transmembrane region" description="Helical" evidence="7">
    <location>
        <begin position="137"/>
        <end position="160"/>
    </location>
</feature>
<evidence type="ECO:0000256" key="7">
    <source>
        <dbReference type="SAM" id="Phobius"/>
    </source>
</evidence>
<evidence type="ECO:0000313" key="9">
    <source>
        <dbReference type="EMBL" id="MBG0563894.1"/>
    </source>
</evidence>
<keyword evidence="6 7" id="KW-0472">Membrane</keyword>
<keyword evidence="2" id="KW-0813">Transport</keyword>
<accession>A0A931G336</accession>
<sequence length="599" mass="61931">MSDAAISLVILGVVIVVFIWNRLPVGVVAIAAALSLYFTGLLDADAALAGFGDPVVIFIASLFVVSDGIEATGVTAWAGQAITRRAGTGRAGLLTVVMILCGVLTALVTPNGAVAAFLSMVVVLAVRASIPPSQMLLPMAFAAHAGSLLALTGSPVNVIVSDAARDAGADGYGYFEFAIVGVPLLAGTVLLSLWLGPYVLPRRTSREAAPDLGRHAQTLADHYGLTNGFYRLRVREGSPLIGQEPQNTDFTAYPGLTVIGVQHAGPARLNVDDVLVVAGPSEQVSRLVVDQVLAVSMRPVLDVADGTLLTRELGVVEVVVAPRSELVGETMFPGMKRGADLVILAVRRYGRDRGPRPTVLAEGDSILVHGTWPAIEALTEDRDVLVVDSPELVRRQAVPMGPRAGRAIAVLAGMIVLMASGLVPAAVAALLAATAMVVLRVLTPQQAYRSISWQTVVLIGGLIPLSTAIMATGAADLVAGVLIDAVGAGRPYLLLIALFGLTAALGQVVSNTATVLIVAPIAVSAAVETGVSPQPVLMLIAVAGAASFLTPIATPANMMVMGPGGYRFGDYWKLGLPVMALWLVVAVVVIPLVWPFAPG</sequence>
<comment type="caution">
    <text evidence="9">The sequence shown here is derived from an EMBL/GenBank/DDBJ whole genome shotgun (WGS) entry which is preliminary data.</text>
</comment>
<feature type="transmembrane region" description="Helical" evidence="7">
    <location>
        <begin position="172"/>
        <end position="196"/>
    </location>
</feature>
<evidence type="ECO:0000313" key="10">
    <source>
        <dbReference type="Proteomes" id="UP000598146"/>
    </source>
</evidence>
<dbReference type="PROSITE" id="PS51202">
    <property type="entry name" value="RCK_C"/>
    <property type="match status" value="1"/>
</dbReference>
<organism evidence="9 10">
    <name type="scientific">Actinoplanes aureus</name>
    <dbReference type="NCBI Taxonomy" id="2792083"/>
    <lineage>
        <taxon>Bacteria</taxon>
        <taxon>Bacillati</taxon>
        <taxon>Actinomycetota</taxon>
        <taxon>Actinomycetes</taxon>
        <taxon>Micromonosporales</taxon>
        <taxon>Micromonosporaceae</taxon>
        <taxon>Actinoplanes</taxon>
    </lineage>
</organism>
<feature type="transmembrane region" description="Helical" evidence="7">
    <location>
        <begin position="451"/>
        <end position="471"/>
    </location>
</feature>
<dbReference type="InterPro" id="IPR051679">
    <property type="entry name" value="DASS-Related_Transporters"/>
</dbReference>
<evidence type="ECO:0000256" key="5">
    <source>
        <dbReference type="ARBA" id="ARBA00022989"/>
    </source>
</evidence>
<feature type="domain" description="RCK C-terminal" evidence="8">
    <location>
        <begin position="301"/>
        <end position="384"/>
    </location>
</feature>
<feature type="transmembrane region" description="Helical" evidence="7">
    <location>
        <begin position="91"/>
        <end position="108"/>
    </location>
</feature>
<comment type="subcellular location">
    <subcellularLocation>
        <location evidence="1">Membrane</location>
        <topology evidence="1">Multi-pass membrane protein</topology>
    </subcellularLocation>
</comment>
<name>A0A931G336_9ACTN</name>
<dbReference type="Pfam" id="PF03600">
    <property type="entry name" value="CitMHS"/>
    <property type="match status" value="1"/>
</dbReference>
<dbReference type="EMBL" id="JADQTO010000009">
    <property type="protein sequence ID" value="MBG0563894.1"/>
    <property type="molecule type" value="Genomic_DNA"/>
</dbReference>
<feature type="transmembrane region" description="Helical" evidence="7">
    <location>
        <begin position="535"/>
        <end position="553"/>
    </location>
</feature>
<dbReference type="PANTHER" id="PTHR43652">
    <property type="entry name" value="BASIC AMINO ACID ANTIPORTER YFCC-RELATED"/>
    <property type="match status" value="1"/>
</dbReference>
<proteinExistence type="predicted"/>